<accession>E3MTC8</accession>
<reference evidence="2" key="1">
    <citation type="submission" date="2007-07" db="EMBL/GenBank/DDBJ databases">
        <title>PCAP assembly of the Caenorhabditis remanei genome.</title>
        <authorList>
            <consortium name="The Caenorhabditis remanei Sequencing Consortium"/>
            <person name="Wilson R.K."/>
        </authorList>
    </citation>
    <scope>NUCLEOTIDE SEQUENCE [LARGE SCALE GENOMIC DNA]</scope>
    <source>
        <strain evidence="2">PB4641</strain>
    </source>
</reference>
<feature type="transmembrane region" description="Helical" evidence="1">
    <location>
        <begin position="116"/>
        <end position="137"/>
    </location>
</feature>
<feature type="transmembrane region" description="Helical" evidence="1">
    <location>
        <begin position="158"/>
        <end position="175"/>
    </location>
</feature>
<proteinExistence type="predicted"/>
<dbReference type="Proteomes" id="UP000008281">
    <property type="component" value="Unassembled WGS sequence"/>
</dbReference>
<feature type="transmembrane region" description="Helical" evidence="1">
    <location>
        <begin position="57"/>
        <end position="79"/>
    </location>
</feature>
<dbReference type="InterPro" id="IPR019422">
    <property type="entry name" value="7TM_GPCR_serpentine_rcpt_Srh"/>
</dbReference>
<feature type="transmembrane region" description="Helical" evidence="1">
    <location>
        <begin position="259"/>
        <end position="276"/>
    </location>
</feature>
<sequence length="278" mass="32099">MTYCSASDQFSYFSSVEFNSLGYHILGAIAIPFHILGAYCIIFKTPQTMRSVKRPMLIYHILTTLVDVMFGFMTCPYLIAPFSMGLSRGIFQILDVFGGVQVYLVIMSVASEHVNIFLNIFVKIIVLAMAVSMVQIVENRYLILRSGNLKWQKIRIPWFCLNYLLASLITLPMYLEIPKDQESLKSVIFAKIPCIPREIREDPYLFVFAENMNLTIASIFPFVILICTEILAFSRLSRLALKRNSTQLSDMTIKLQRKFLRAYIIQIVFPCIFCYFQY</sequence>
<feature type="transmembrane region" description="Helical" evidence="1">
    <location>
        <begin position="214"/>
        <end position="233"/>
    </location>
</feature>
<name>E3MTC8_CAERE</name>
<protein>
    <recommendedName>
        <fullName evidence="4">Serpentine Receptor, class H</fullName>
    </recommendedName>
</protein>
<dbReference type="Pfam" id="PF10318">
    <property type="entry name" value="7TM_GPCR_Srh"/>
    <property type="match status" value="2"/>
</dbReference>
<keyword evidence="1" id="KW-0812">Transmembrane</keyword>
<gene>
    <name evidence="2" type="ORF">CRE_19799</name>
</gene>
<dbReference type="InterPro" id="IPR053220">
    <property type="entry name" value="Nematode_rcpt-like_serp_H"/>
</dbReference>
<evidence type="ECO:0000313" key="3">
    <source>
        <dbReference type="Proteomes" id="UP000008281"/>
    </source>
</evidence>
<keyword evidence="3" id="KW-1185">Reference proteome</keyword>
<dbReference type="PANTHER" id="PTHR22941">
    <property type="entry name" value="SERPENTINE RECEPTOR"/>
    <property type="match status" value="1"/>
</dbReference>
<feature type="transmembrane region" description="Helical" evidence="1">
    <location>
        <begin position="91"/>
        <end position="110"/>
    </location>
</feature>
<feature type="transmembrane region" description="Helical" evidence="1">
    <location>
        <begin position="21"/>
        <end position="45"/>
    </location>
</feature>
<dbReference type="InParanoid" id="E3MTC8"/>
<dbReference type="EMBL" id="DS268476">
    <property type="protein sequence ID" value="EFP08749.1"/>
    <property type="molecule type" value="Genomic_DNA"/>
</dbReference>
<dbReference type="PANTHER" id="PTHR22941:SF307">
    <property type="entry name" value="SERPENTINE RECEPTOR, CLASS H"/>
    <property type="match status" value="1"/>
</dbReference>
<evidence type="ECO:0000256" key="1">
    <source>
        <dbReference type="SAM" id="Phobius"/>
    </source>
</evidence>
<evidence type="ECO:0000313" key="2">
    <source>
        <dbReference type="EMBL" id="EFP08749.1"/>
    </source>
</evidence>
<evidence type="ECO:0008006" key="4">
    <source>
        <dbReference type="Google" id="ProtNLM"/>
    </source>
</evidence>
<keyword evidence="1" id="KW-0472">Membrane</keyword>
<dbReference type="HOGENOM" id="CLU_042960_1_1_1"/>
<dbReference type="AlphaFoldDB" id="E3MTC8"/>
<keyword evidence="1" id="KW-1133">Transmembrane helix</keyword>
<organism evidence="3">
    <name type="scientific">Caenorhabditis remanei</name>
    <name type="common">Caenorhabditis vulgaris</name>
    <dbReference type="NCBI Taxonomy" id="31234"/>
    <lineage>
        <taxon>Eukaryota</taxon>
        <taxon>Metazoa</taxon>
        <taxon>Ecdysozoa</taxon>
        <taxon>Nematoda</taxon>
        <taxon>Chromadorea</taxon>
        <taxon>Rhabditida</taxon>
        <taxon>Rhabditina</taxon>
        <taxon>Rhabditomorpha</taxon>
        <taxon>Rhabditoidea</taxon>
        <taxon>Rhabditidae</taxon>
        <taxon>Peloderinae</taxon>
        <taxon>Caenorhabditis</taxon>
    </lineage>
</organism>
<dbReference type="OMA" id="LICSIMF"/>